<comment type="caution">
    <text evidence="2">The sequence shown here is derived from an EMBL/GenBank/DDBJ whole genome shotgun (WGS) entry which is preliminary data.</text>
</comment>
<name>A0AAV6VWC8_9ARAC</name>
<dbReference type="Proteomes" id="UP000827092">
    <property type="component" value="Unassembled WGS sequence"/>
</dbReference>
<evidence type="ECO:0000256" key="1">
    <source>
        <dbReference type="SAM" id="MobiDB-lite"/>
    </source>
</evidence>
<protein>
    <submittedName>
        <fullName evidence="2">Uncharacterized protein</fullName>
    </submittedName>
</protein>
<organism evidence="2 3">
    <name type="scientific">Oedothorax gibbosus</name>
    <dbReference type="NCBI Taxonomy" id="931172"/>
    <lineage>
        <taxon>Eukaryota</taxon>
        <taxon>Metazoa</taxon>
        <taxon>Ecdysozoa</taxon>
        <taxon>Arthropoda</taxon>
        <taxon>Chelicerata</taxon>
        <taxon>Arachnida</taxon>
        <taxon>Araneae</taxon>
        <taxon>Araneomorphae</taxon>
        <taxon>Entelegynae</taxon>
        <taxon>Araneoidea</taxon>
        <taxon>Linyphiidae</taxon>
        <taxon>Erigoninae</taxon>
        <taxon>Oedothorax</taxon>
    </lineage>
</organism>
<dbReference type="AlphaFoldDB" id="A0AAV6VWC8"/>
<evidence type="ECO:0000313" key="2">
    <source>
        <dbReference type="EMBL" id="KAG8200423.1"/>
    </source>
</evidence>
<accession>A0AAV6VWC8</accession>
<evidence type="ECO:0000313" key="3">
    <source>
        <dbReference type="Proteomes" id="UP000827092"/>
    </source>
</evidence>
<feature type="region of interest" description="Disordered" evidence="1">
    <location>
        <begin position="1"/>
        <end position="53"/>
    </location>
</feature>
<keyword evidence="3" id="KW-1185">Reference proteome</keyword>
<gene>
    <name evidence="2" type="ORF">JTE90_000506</name>
</gene>
<dbReference type="EMBL" id="JAFNEN010000015">
    <property type="protein sequence ID" value="KAG8200423.1"/>
    <property type="molecule type" value="Genomic_DNA"/>
</dbReference>
<reference evidence="2 3" key="1">
    <citation type="journal article" date="2022" name="Nat. Ecol. Evol.">
        <title>A masculinizing supergene underlies an exaggerated male reproductive morph in a spider.</title>
        <authorList>
            <person name="Hendrickx F."/>
            <person name="De Corte Z."/>
            <person name="Sonet G."/>
            <person name="Van Belleghem S.M."/>
            <person name="Kostlbacher S."/>
            <person name="Vangestel C."/>
        </authorList>
    </citation>
    <scope>NUCLEOTIDE SEQUENCE [LARGE SCALE GENOMIC DNA]</scope>
    <source>
        <strain evidence="2">W744_W776</strain>
    </source>
</reference>
<sequence length="74" mass="8420">MQSGESAMEEEKRTWKRKSLVSPTTFPGEQQGKRRDSQNETTKQTKGTYRGTHMLEDIFKNGVATLASNQFPAR</sequence>
<proteinExistence type="predicted"/>